<dbReference type="InterPro" id="IPR002110">
    <property type="entry name" value="Ankyrin_rpt"/>
</dbReference>
<feature type="transmembrane region" description="Helical" evidence="11">
    <location>
        <begin position="377"/>
        <end position="398"/>
    </location>
</feature>
<evidence type="ECO:0000256" key="2">
    <source>
        <dbReference type="ARBA" id="ARBA00022448"/>
    </source>
</evidence>
<evidence type="ECO:0000256" key="7">
    <source>
        <dbReference type="ARBA" id="ARBA00023065"/>
    </source>
</evidence>
<dbReference type="Pfam" id="PF13637">
    <property type="entry name" value="Ank_4"/>
    <property type="match status" value="1"/>
</dbReference>
<dbReference type="SMART" id="SM01420">
    <property type="entry name" value="TRP_2"/>
    <property type="match status" value="1"/>
</dbReference>
<keyword evidence="7" id="KW-0406">Ion transport</keyword>
<dbReference type="EMBL" id="JAHXZJ010000374">
    <property type="protein sequence ID" value="KAH0560770.1"/>
    <property type="molecule type" value="Genomic_DNA"/>
</dbReference>
<dbReference type="Gene3D" id="1.25.40.20">
    <property type="entry name" value="Ankyrin repeat-containing domain"/>
    <property type="match status" value="1"/>
</dbReference>
<evidence type="ECO:0000256" key="9">
    <source>
        <dbReference type="ARBA" id="ARBA00023303"/>
    </source>
</evidence>
<feature type="transmembrane region" description="Helical" evidence="11">
    <location>
        <begin position="418"/>
        <end position="436"/>
    </location>
</feature>
<keyword evidence="4" id="KW-0677">Repeat</keyword>
<dbReference type="SUPFAM" id="SSF48403">
    <property type="entry name" value="Ankyrin repeat"/>
    <property type="match status" value="1"/>
</dbReference>
<reference evidence="13 14" key="1">
    <citation type="journal article" date="2021" name="J. Hered.">
        <title>A chromosome-level genome assembly of the parasitoid wasp, Cotesia glomerata (Hymenoptera: Braconidae).</title>
        <authorList>
            <person name="Pinto B.J."/>
            <person name="Weis J.J."/>
            <person name="Gamble T."/>
            <person name="Ode P.J."/>
            <person name="Paul R."/>
            <person name="Zaspel J.M."/>
        </authorList>
    </citation>
    <scope>NUCLEOTIDE SEQUENCE [LARGE SCALE GENOMIC DNA]</scope>
    <source>
        <strain evidence="13">CgM1</strain>
    </source>
</reference>
<keyword evidence="9" id="KW-0407">Ion channel</keyword>
<dbReference type="PANTHER" id="PTHR10117:SF54">
    <property type="entry name" value="TRANSIENT RECEPTOR POTENTIAL-GAMMA PROTEIN"/>
    <property type="match status" value="1"/>
</dbReference>
<dbReference type="GO" id="GO:0005886">
    <property type="term" value="C:plasma membrane"/>
    <property type="evidence" value="ECO:0007669"/>
    <property type="project" value="TreeGrafter"/>
</dbReference>
<dbReference type="GO" id="GO:0051480">
    <property type="term" value="P:regulation of cytosolic calcium ion concentration"/>
    <property type="evidence" value="ECO:0007669"/>
    <property type="project" value="TreeGrafter"/>
</dbReference>
<feature type="transmembrane region" description="Helical" evidence="11">
    <location>
        <begin position="535"/>
        <end position="554"/>
    </location>
</feature>
<dbReference type="GO" id="GO:0070679">
    <property type="term" value="F:inositol 1,4,5 trisphosphate binding"/>
    <property type="evidence" value="ECO:0007669"/>
    <property type="project" value="TreeGrafter"/>
</dbReference>
<evidence type="ECO:0000256" key="10">
    <source>
        <dbReference type="PROSITE-ProRule" id="PRU00023"/>
    </source>
</evidence>
<dbReference type="PROSITE" id="PS50088">
    <property type="entry name" value="ANK_REPEAT"/>
    <property type="match status" value="1"/>
</dbReference>
<dbReference type="PANTHER" id="PTHR10117">
    <property type="entry name" value="TRANSIENT RECEPTOR POTENTIAL CHANNEL"/>
    <property type="match status" value="1"/>
</dbReference>
<feature type="transmembrane region" description="Helical" evidence="11">
    <location>
        <begin position="489"/>
        <end position="514"/>
    </location>
</feature>
<evidence type="ECO:0000259" key="12">
    <source>
        <dbReference type="SMART" id="SM01420"/>
    </source>
</evidence>
<sequence length="780" mass="90130">MEETEAPDASSEDELDKVKSQGVVLPQLTSVEKYFFDFVANGNLTCVKKFLKANPHFKINAVNYQNLSALHIAVLERDIQMLELLLSVPNVDCSDTALHAIRDNQQQMAVMILNKMEEQRPHSEFAGAVDSSEFLDETTPMDVAAAYGHFDMIKLLTDRGHSITKPHPPDCYCREICKREKENEDPLTLDKKRLARYQAFSNPAHICHISSDPILKAFQLSSELTRAAVVQREWHKFYKQLSQDVTRFGAELIACARKADEVEHVLERKAGMVFSMNFIFPRLLLAIECKQKAFVAHPNVQQVNFILGNSFHSLFIFHFIHEVIENKWIGEWYGWTKKSRAAKIATVFWRIPTFWFMALWVWVAPGSKRGRKWQIPVHRYISIVASYLVFLTICFLQSNVNKKNQLRGPPNTGCEVPLVIYVISFIWAAIRLCMIHGPSRYFRSRWNWYEVVMLILFIMTFIFWIASAIDVRLHDQRDLERKYWHKYDPTLVAEGTLCLATIMAFFKLIFLCQLDYNLGQLQVTLGKMIQDATKFLLLFCIIIIAFAAGLGRLYQYYDGMVQVDDESKIKIQQVSSFVDFLSTFKTLFWAIFCMSTIESADVIIENLPGESDSESIINEHAFTEGIGYFAFAGFECISVIVVLNMLIACMSNTFTAVTRNVDVEWTFARTEVYVNIMALNSLPPPFNLLPTCSEYRTIVEFVKLLFRPTKTKRARWNFKHGCYIENTAENNNEKFEEIMGLLVMRYFRKKHVESETNEIRGLRKDLNELRYLLKDALSPA</sequence>
<keyword evidence="6 10" id="KW-0040">ANK repeat</keyword>
<evidence type="ECO:0000256" key="4">
    <source>
        <dbReference type="ARBA" id="ARBA00022737"/>
    </source>
</evidence>
<feature type="domain" description="Transient receptor ion channel" evidence="12">
    <location>
        <begin position="171"/>
        <end position="235"/>
    </location>
</feature>
<organism evidence="13 14">
    <name type="scientific">Cotesia glomerata</name>
    <name type="common">Lepidopteran parasitic wasp</name>
    <name type="synonym">Apanteles glomeratus</name>
    <dbReference type="NCBI Taxonomy" id="32391"/>
    <lineage>
        <taxon>Eukaryota</taxon>
        <taxon>Metazoa</taxon>
        <taxon>Ecdysozoa</taxon>
        <taxon>Arthropoda</taxon>
        <taxon>Hexapoda</taxon>
        <taxon>Insecta</taxon>
        <taxon>Pterygota</taxon>
        <taxon>Neoptera</taxon>
        <taxon>Endopterygota</taxon>
        <taxon>Hymenoptera</taxon>
        <taxon>Apocrita</taxon>
        <taxon>Ichneumonoidea</taxon>
        <taxon>Braconidae</taxon>
        <taxon>Microgastrinae</taxon>
        <taxon>Cotesia</taxon>
    </lineage>
</organism>
<evidence type="ECO:0000256" key="1">
    <source>
        <dbReference type="ARBA" id="ARBA00004141"/>
    </source>
</evidence>
<keyword evidence="8 11" id="KW-0472">Membrane</keyword>
<dbReference type="InterPro" id="IPR005821">
    <property type="entry name" value="Ion_trans_dom"/>
</dbReference>
<comment type="caution">
    <text evidence="13">The sequence shown here is derived from an EMBL/GenBank/DDBJ whole genome shotgun (WGS) entry which is preliminary data.</text>
</comment>
<gene>
    <name evidence="13" type="ORF">KQX54_008207</name>
</gene>
<keyword evidence="2" id="KW-0813">Transport</keyword>
<feature type="repeat" description="ANK" evidence="10">
    <location>
        <begin position="136"/>
        <end position="168"/>
    </location>
</feature>
<dbReference type="GO" id="GO:0034703">
    <property type="term" value="C:cation channel complex"/>
    <property type="evidence" value="ECO:0007669"/>
    <property type="project" value="TreeGrafter"/>
</dbReference>
<keyword evidence="5 11" id="KW-1133">Transmembrane helix</keyword>
<dbReference type="SMART" id="SM00248">
    <property type="entry name" value="ANK"/>
    <property type="match status" value="2"/>
</dbReference>
<feature type="transmembrane region" description="Helical" evidence="11">
    <location>
        <begin position="347"/>
        <end position="365"/>
    </location>
</feature>
<keyword evidence="14" id="KW-1185">Reference proteome</keyword>
<dbReference type="AlphaFoldDB" id="A0AAV7IYD8"/>
<dbReference type="Pfam" id="PF00520">
    <property type="entry name" value="Ion_trans"/>
    <property type="match status" value="1"/>
</dbReference>
<evidence type="ECO:0000256" key="11">
    <source>
        <dbReference type="SAM" id="Phobius"/>
    </source>
</evidence>
<feature type="transmembrane region" description="Helical" evidence="11">
    <location>
        <begin position="625"/>
        <end position="647"/>
    </location>
</feature>
<dbReference type="Pfam" id="PF08344">
    <property type="entry name" value="TRP_2"/>
    <property type="match status" value="1"/>
</dbReference>
<dbReference type="InterPro" id="IPR002153">
    <property type="entry name" value="TRPC_channel"/>
</dbReference>
<evidence type="ECO:0000256" key="5">
    <source>
        <dbReference type="ARBA" id="ARBA00022989"/>
    </source>
</evidence>
<feature type="transmembrane region" description="Helical" evidence="11">
    <location>
        <begin position="448"/>
        <end position="469"/>
    </location>
</feature>
<dbReference type="PROSITE" id="PS50297">
    <property type="entry name" value="ANK_REP_REGION"/>
    <property type="match status" value="1"/>
</dbReference>
<evidence type="ECO:0000256" key="8">
    <source>
        <dbReference type="ARBA" id="ARBA00023136"/>
    </source>
</evidence>
<dbReference type="InterPro" id="IPR013555">
    <property type="entry name" value="TRP_dom"/>
</dbReference>
<evidence type="ECO:0000313" key="13">
    <source>
        <dbReference type="EMBL" id="KAH0560770.1"/>
    </source>
</evidence>
<dbReference type="PRINTS" id="PR01097">
    <property type="entry name" value="TRNSRECEPTRP"/>
</dbReference>
<keyword evidence="3 11" id="KW-0812">Transmembrane</keyword>
<evidence type="ECO:0000256" key="6">
    <source>
        <dbReference type="ARBA" id="ARBA00023043"/>
    </source>
</evidence>
<comment type="subcellular location">
    <subcellularLocation>
        <location evidence="1">Membrane</location>
        <topology evidence="1">Multi-pass membrane protein</topology>
    </subcellularLocation>
</comment>
<evidence type="ECO:0000313" key="14">
    <source>
        <dbReference type="Proteomes" id="UP000826195"/>
    </source>
</evidence>
<dbReference type="Proteomes" id="UP000826195">
    <property type="component" value="Unassembled WGS sequence"/>
</dbReference>
<dbReference type="GO" id="GO:0015279">
    <property type="term" value="F:store-operated calcium channel activity"/>
    <property type="evidence" value="ECO:0007669"/>
    <property type="project" value="TreeGrafter"/>
</dbReference>
<accession>A0AAV7IYD8</accession>
<protein>
    <recommendedName>
        <fullName evidence="12">Transient receptor ion channel domain-containing protein</fullName>
    </recommendedName>
</protein>
<dbReference type="InterPro" id="IPR036770">
    <property type="entry name" value="Ankyrin_rpt-contain_sf"/>
</dbReference>
<name>A0AAV7IYD8_COTGL</name>
<proteinExistence type="predicted"/>
<evidence type="ECO:0000256" key="3">
    <source>
        <dbReference type="ARBA" id="ARBA00022692"/>
    </source>
</evidence>